<keyword evidence="1" id="KW-0472">Membrane</keyword>
<accession>A0ABR1Y6C0</accession>
<protein>
    <recommendedName>
        <fullName evidence="4">Transmembrane protein</fullName>
    </recommendedName>
</protein>
<gene>
    <name evidence="2" type="ORF">IWX90DRAFT_482455</name>
</gene>
<sequence length="75" mass="8300">MSLHIAPLQRKKRPVAILALLSRHRPSPPAINMVTVGIVACVFFGLAVATSIGAMAKLFYDTIWKNRIQSRDIEV</sequence>
<name>A0ABR1Y6C0_9PEZI</name>
<evidence type="ECO:0000313" key="3">
    <source>
        <dbReference type="Proteomes" id="UP001456524"/>
    </source>
</evidence>
<comment type="caution">
    <text evidence="2">The sequence shown here is derived from an EMBL/GenBank/DDBJ whole genome shotgun (WGS) entry which is preliminary data.</text>
</comment>
<reference evidence="2 3" key="1">
    <citation type="journal article" date="2022" name="G3 (Bethesda)">
        <title>Enemy or ally: a genomic approach to elucidate the lifestyle of Phyllosticta citrichinaensis.</title>
        <authorList>
            <person name="Buijs V.A."/>
            <person name="Groenewald J.Z."/>
            <person name="Haridas S."/>
            <person name="LaButti K.M."/>
            <person name="Lipzen A."/>
            <person name="Martin F.M."/>
            <person name="Barry K."/>
            <person name="Grigoriev I.V."/>
            <person name="Crous P.W."/>
            <person name="Seidl M.F."/>
        </authorList>
    </citation>
    <scope>NUCLEOTIDE SEQUENCE [LARGE SCALE GENOMIC DNA]</scope>
    <source>
        <strain evidence="2 3">CBS 129764</strain>
    </source>
</reference>
<keyword evidence="1" id="KW-1133">Transmembrane helix</keyword>
<keyword evidence="1" id="KW-0812">Transmembrane</keyword>
<evidence type="ECO:0008006" key="4">
    <source>
        <dbReference type="Google" id="ProtNLM"/>
    </source>
</evidence>
<proteinExistence type="predicted"/>
<dbReference type="Proteomes" id="UP001456524">
    <property type="component" value="Unassembled WGS sequence"/>
</dbReference>
<evidence type="ECO:0000313" key="2">
    <source>
        <dbReference type="EMBL" id="KAK8177459.1"/>
    </source>
</evidence>
<evidence type="ECO:0000256" key="1">
    <source>
        <dbReference type="SAM" id="Phobius"/>
    </source>
</evidence>
<organism evidence="2 3">
    <name type="scientific">Phyllosticta citrichinensis</name>
    <dbReference type="NCBI Taxonomy" id="1130410"/>
    <lineage>
        <taxon>Eukaryota</taxon>
        <taxon>Fungi</taxon>
        <taxon>Dikarya</taxon>
        <taxon>Ascomycota</taxon>
        <taxon>Pezizomycotina</taxon>
        <taxon>Dothideomycetes</taxon>
        <taxon>Dothideomycetes incertae sedis</taxon>
        <taxon>Botryosphaeriales</taxon>
        <taxon>Phyllostictaceae</taxon>
        <taxon>Phyllosticta</taxon>
    </lineage>
</organism>
<feature type="transmembrane region" description="Helical" evidence="1">
    <location>
        <begin position="36"/>
        <end position="60"/>
    </location>
</feature>
<keyword evidence="3" id="KW-1185">Reference proteome</keyword>
<dbReference type="EMBL" id="JBBWUH010000001">
    <property type="protein sequence ID" value="KAK8177459.1"/>
    <property type="molecule type" value="Genomic_DNA"/>
</dbReference>